<dbReference type="SUPFAM" id="SSF50156">
    <property type="entry name" value="PDZ domain-like"/>
    <property type="match status" value="1"/>
</dbReference>
<dbReference type="PANTHER" id="PTHR10878:SF6">
    <property type="entry name" value="SEGMENT POLARITY PROTEIN DISHEVELLED HOMOLOG DVL-3"/>
    <property type="match status" value="1"/>
</dbReference>
<dbReference type="InterPro" id="IPR036390">
    <property type="entry name" value="WH_DNA-bd_sf"/>
</dbReference>
<dbReference type="InterPro" id="IPR001478">
    <property type="entry name" value="PDZ"/>
</dbReference>
<comment type="subcellular location">
    <subcellularLocation>
        <location evidence="1">Cytoplasm</location>
    </subcellularLocation>
</comment>
<dbReference type="InterPro" id="IPR001158">
    <property type="entry name" value="DIX"/>
</dbReference>
<evidence type="ECO:0000256" key="1">
    <source>
        <dbReference type="ARBA" id="ARBA00004496"/>
    </source>
</evidence>
<feature type="domain" description="PDZ" evidence="8">
    <location>
        <begin position="230"/>
        <end position="305"/>
    </location>
</feature>
<dbReference type="SMART" id="SM00049">
    <property type="entry name" value="DEP"/>
    <property type="match status" value="1"/>
</dbReference>
<feature type="domain" description="DEP" evidence="9">
    <location>
        <begin position="389"/>
        <end position="463"/>
    </location>
</feature>
<sequence length="674" mass="75497">MGETKVIYHLDDQETPYLVKLAVPADRVTLADFKNVLKKPNYKFFFKSMDDDFGVVKEEISDDNAKLPCFNGRVVSWLVSGDGAHSDGGSVVQSLSELPPPPLERTGGIGESRPPSYHGKATGGRDSLDNETETGSMVSQRRARERPRRKHTREHGGRNGYSRVGRGAELGQYDSCSSFMSSELESTSCFDSEDDDATSRFSSSTEQSSSRLMRRHRRRRRKPKTSNMERVRWADTRQEKYNFLGISIVGQSNERGDGGIYIGSIMKGGAVAADGRIEPGDMLLQVNDINFENMNNDDAVRVLRDIVHKPGPITLTVAKCWDPNPRSCFALPRNLRPIKTAALSRCKPRYLPSLSPVTHLPILLLAGFDDFHLSIHSDMSTVAKAMASPESGLEVRDRMWLKITIANAFIGSDVVDWLFHHMEGFSDRREARKYASNLLKAGYIRHTVNKITFSEQCYYTFGDLCGNMTHLSLHDHDGSSGGASDQDTLPPLPHPGAAPWPMSLPYQFSIAHPYNPQPQHDLPQGFPGVGAGSAGSQHSEGEESWDSPAVFNHTQTLREGELPRSGRPHKLTERDCRVLKGVARKNHLSSVATLTTAFQTASGSHVSTINVRQELHEMGFHGRAASHKPKITTRHAKLRLEWCKARRHWTLEQWKRVLWSDESRFTIWQSDRRI</sequence>
<gene>
    <name evidence="11" type="primary">DVL3</name>
</gene>
<dbReference type="GO" id="GO:0003677">
    <property type="term" value="F:DNA binding"/>
    <property type="evidence" value="ECO:0007669"/>
    <property type="project" value="InterPro"/>
</dbReference>
<dbReference type="CDD" id="cd06717">
    <property type="entry name" value="PDZ_Dishevelled-like"/>
    <property type="match status" value="1"/>
</dbReference>
<dbReference type="Gene3D" id="1.10.10.10">
    <property type="entry name" value="Winged helix-like DNA-binding domain superfamily/Winged helix DNA-binding domain"/>
    <property type="match status" value="1"/>
</dbReference>
<protein>
    <submittedName>
        <fullName evidence="11">Dishevelled segment polarity protein 3</fullName>
    </submittedName>
</protein>
<organism evidence="11 12">
    <name type="scientific">Salmo trutta</name>
    <name type="common">Brown trout</name>
    <dbReference type="NCBI Taxonomy" id="8032"/>
    <lineage>
        <taxon>Eukaryota</taxon>
        <taxon>Metazoa</taxon>
        <taxon>Chordata</taxon>
        <taxon>Craniata</taxon>
        <taxon>Vertebrata</taxon>
        <taxon>Euteleostomi</taxon>
        <taxon>Actinopterygii</taxon>
        <taxon>Neopterygii</taxon>
        <taxon>Teleostei</taxon>
        <taxon>Protacanthopterygii</taxon>
        <taxon>Salmoniformes</taxon>
        <taxon>Salmonidae</taxon>
        <taxon>Salmoninae</taxon>
        <taxon>Salmo</taxon>
    </lineage>
</organism>
<dbReference type="GeneTree" id="ENSGT00950000182903"/>
<keyword evidence="5 6" id="KW-0879">Wnt signaling pathway</keyword>
<dbReference type="InterPro" id="IPR036397">
    <property type="entry name" value="RNaseH_sf"/>
</dbReference>
<dbReference type="PROSITE" id="PS50186">
    <property type="entry name" value="DEP"/>
    <property type="match status" value="1"/>
</dbReference>
<dbReference type="PROSITE" id="PS50106">
    <property type="entry name" value="PDZ"/>
    <property type="match status" value="1"/>
</dbReference>
<dbReference type="Pfam" id="PF00595">
    <property type="entry name" value="PDZ"/>
    <property type="match status" value="1"/>
</dbReference>
<accession>A0A674AN73</accession>
<evidence type="ECO:0000256" key="3">
    <source>
        <dbReference type="ARBA" id="ARBA00022473"/>
    </source>
</evidence>
<dbReference type="InterPro" id="IPR008339">
    <property type="entry name" value="Dishevelled_fam"/>
</dbReference>
<keyword evidence="3" id="KW-0217">Developmental protein</keyword>
<dbReference type="SUPFAM" id="SSF54236">
    <property type="entry name" value="Ubiquitin-like"/>
    <property type="match status" value="1"/>
</dbReference>
<reference evidence="11" key="1">
    <citation type="submission" date="2025-08" db="UniProtKB">
        <authorList>
            <consortium name="Ensembl"/>
        </authorList>
    </citation>
    <scope>IDENTIFICATION</scope>
</reference>
<name>A0A674AN73_SALTR</name>
<dbReference type="InterPro" id="IPR036034">
    <property type="entry name" value="PDZ_sf"/>
</dbReference>
<dbReference type="InterPro" id="IPR029071">
    <property type="entry name" value="Ubiquitin-like_domsf"/>
</dbReference>
<dbReference type="Ensembl" id="ENSSTUT00000062950.1">
    <property type="protein sequence ID" value="ENSSTUP00000059811.1"/>
    <property type="gene ID" value="ENSSTUG00000025749.1"/>
</dbReference>
<dbReference type="CDD" id="cd04438">
    <property type="entry name" value="DEP_dishevelled"/>
    <property type="match status" value="1"/>
</dbReference>
<dbReference type="GO" id="GO:0060070">
    <property type="term" value="P:canonical Wnt signaling pathway"/>
    <property type="evidence" value="ECO:0007669"/>
    <property type="project" value="TreeGrafter"/>
</dbReference>
<dbReference type="Pfam" id="PF00610">
    <property type="entry name" value="DEP"/>
    <property type="match status" value="1"/>
</dbReference>
<dbReference type="FunFam" id="2.30.42.10:FF:000014">
    <property type="entry name" value="Segment polarity protein dishevelled homolog DVL-3"/>
    <property type="match status" value="1"/>
</dbReference>
<dbReference type="SMART" id="SM00021">
    <property type="entry name" value="DAX"/>
    <property type="match status" value="1"/>
</dbReference>
<evidence type="ECO:0000256" key="6">
    <source>
        <dbReference type="PROSITE-ProRule" id="PRU00069"/>
    </source>
</evidence>
<dbReference type="Gene3D" id="2.40.240.130">
    <property type="match status" value="1"/>
</dbReference>
<evidence type="ECO:0000256" key="7">
    <source>
        <dbReference type="SAM" id="MobiDB-lite"/>
    </source>
</evidence>
<dbReference type="Pfam" id="PF12316">
    <property type="entry name" value="Dsh_C"/>
    <property type="match status" value="1"/>
</dbReference>
<reference evidence="11" key="2">
    <citation type="submission" date="2025-09" db="UniProtKB">
        <authorList>
            <consortium name="Ensembl"/>
        </authorList>
    </citation>
    <scope>IDENTIFICATION</scope>
</reference>
<dbReference type="Pfam" id="PF02377">
    <property type="entry name" value="Dishevelled"/>
    <property type="match status" value="1"/>
</dbReference>
<evidence type="ECO:0000256" key="4">
    <source>
        <dbReference type="ARBA" id="ARBA00022490"/>
    </source>
</evidence>
<dbReference type="Pfam" id="PF00778">
    <property type="entry name" value="DIX"/>
    <property type="match status" value="1"/>
</dbReference>
<dbReference type="InterPro" id="IPR036388">
    <property type="entry name" value="WH-like_DNA-bd_sf"/>
</dbReference>
<keyword evidence="12" id="KW-1185">Reference proteome</keyword>
<feature type="domain" description="DIX" evidence="10">
    <location>
        <begin position="1"/>
        <end position="82"/>
    </location>
</feature>
<dbReference type="GO" id="GO:0015074">
    <property type="term" value="P:DNA integration"/>
    <property type="evidence" value="ECO:0007669"/>
    <property type="project" value="InterPro"/>
</dbReference>
<dbReference type="GO" id="GO:0035556">
    <property type="term" value="P:intracellular signal transduction"/>
    <property type="evidence" value="ECO:0007669"/>
    <property type="project" value="InterPro"/>
</dbReference>
<dbReference type="InterPro" id="IPR003351">
    <property type="entry name" value="Dishevelled_protein_dom"/>
</dbReference>
<feature type="compositionally biased region" description="Low complexity" evidence="7">
    <location>
        <begin position="199"/>
        <end position="211"/>
    </location>
</feature>
<feature type="compositionally biased region" description="Basic residues" evidence="7">
    <location>
        <begin position="212"/>
        <end position="224"/>
    </location>
</feature>
<dbReference type="InterPro" id="IPR000591">
    <property type="entry name" value="DEP_dom"/>
</dbReference>
<evidence type="ECO:0000313" key="12">
    <source>
        <dbReference type="Proteomes" id="UP000472277"/>
    </source>
</evidence>
<dbReference type="GO" id="GO:0006313">
    <property type="term" value="P:DNA transposition"/>
    <property type="evidence" value="ECO:0007669"/>
    <property type="project" value="InterPro"/>
</dbReference>
<evidence type="ECO:0000256" key="2">
    <source>
        <dbReference type="ARBA" id="ARBA00008735"/>
    </source>
</evidence>
<evidence type="ECO:0000259" key="9">
    <source>
        <dbReference type="PROSITE" id="PS50186"/>
    </source>
</evidence>
<dbReference type="SMART" id="SM00228">
    <property type="entry name" value="PDZ"/>
    <property type="match status" value="1"/>
</dbReference>
<evidence type="ECO:0000259" key="10">
    <source>
        <dbReference type="PROSITE" id="PS50841"/>
    </source>
</evidence>
<dbReference type="AlphaFoldDB" id="A0A674AN73"/>
<feature type="region of interest" description="Disordered" evidence="7">
    <location>
        <begin position="515"/>
        <end position="547"/>
    </location>
</feature>
<dbReference type="SUPFAM" id="SSF46785">
    <property type="entry name" value="Winged helix' DNA-binding domain"/>
    <property type="match status" value="1"/>
</dbReference>
<dbReference type="Proteomes" id="UP000472277">
    <property type="component" value="Chromosome 21"/>
</dbReference>
<dbReference type="PRINTS" id="PR01760">
    <property type="entry name" value="DISHEVELLED"/>
</dbReference>
<dbReference type="GO" id="GO:0005829">
    <property type="term" value="C:cytosol"/>
    <property type="evidence" value="ECO:0007669"/>
    <property type="project" value="TreeGrafter"/>
</dbReference>
<dbReference type="FunFam" id="1.10.10.10:FF:000040">
    <property type="entry name" value="segment polarity protein dishevelled homolog DVL-3"/>
    <property type="match status" value="1"/>
</dbReference>
<keyword evidence="4" id="KW-0963">Cytoplasm</keyword>
<dbReference type="PANTHER" id="PTHR10878">
    <property type="entry name" value="SEGMENT POLARITY PROTEIN DISHEVELLED"/>
    <property type="match status" value="1"/>
</dbReference>
<dbReference type="GO" id="GO:0005109">
    <property type="term" value="F:frizzled binding"/>
    <property type="evidence" value="ECO:0007669"/>
    <property type="project" value="TreeGrafter"/>
</dbReference>
<dbReference type="FunFam" id="2.40.240.130:FF:000001">
    <property type="entry name" value="Segment polarity protein dishevelled homolog DVL-1"/>
    <property type="match status" value="1"/>
</dbReference>
<evidence type="ECO:0000256" key="5">
    <source>
        <dbReference type="ARBA" id="ARBA00022687"/>
    </source>
</evidence>
<feature type="region of interest" description="Disordered" evidence="7">
    <location>
        <begin position="88"/>
        <end position="166"/>
    </location>
</feature>
<dbReference type="Gene3D" id="2.30.42.10">
    <property type="match status" value="1"/>
</dbReference>
<dbReference type="InterPro" id="IPR015506">
    <property type="entry name" value="Dsh/Dvl-rel"/>
</dbReference>
<dbReference type="PROSITE" id="PS50841">
    <property type="entry name" value="DIX"/>
    <property type="match status" value="1"/>
</dbReference>
<feature type="region of interest" description="Disordered" evidence="7">
    <location>
        <begin position="189"/>
        <end position="231"/>
    </location>
</feature>
<dbReference type="InterPro" id="IPR024580">
    <property type="entry name" value="Dishevelled_C-dom"/>
</dbReference>
<feature type="compositionally biased region" description="Basic residues" evidence="7">
    <location>
        <begin position="141"/>
        <end position="153"/>
    </location>
</feature>
<feature type="region of interest" description="Disordered" evidence="7">
    <location>
        <begin position="476"/>
        <end position="496"/>
    </location>
</feature>
<dbReference type="InterPro" id="IPR038207">
    <property type="entry name" value="DIX_dom_sf"/>
</dbReference>
<evidence type="ECO:0000313" key="11">
    <source>
        <dbReference type="Ensembl" id="ENSSTUP00000059811.1"/>
    </source>
</evidence>
<proteinExistence type="inferred from homology"/>
<evidence type="ECO:0000259" key="8">
    <source>
        <dbReference type="PROSITE" id="PS50106"/>
    </source>
</evidence>
<comment type="similarity">
    <text evidence="2">Belongs to the DSH family.</text>
</comment>
<dbReference type="Gene3D" id="3.30.420.10">
    <property type="entry name" value="Ribonuclease H-like superfamily/Ribonuclease H"/>
    <property type="match status" value="1"/>
</dbReference>